<dbReference type="GO" id="GO:0006432">
    <property type="term" value="P:phenylalanyl-tRNA aminoacylation"/>
    <property type="evidence" value="ECO:0007669"/>
    <property type="project" value="InterPro"/>
</dbReference>
<evidence type="ECO:0000256" key="5">
    <source>
        <dbReference type="ARBA" id="ARBA00022598"/>
    </source>
</evidence>
<dbReference type="GO" id="GO:0005737">
    <property type="term" value="C:cytoplasm"/>
    <property type="evidence" value="ECO:0007669"/>
    <property type="project" value="UniProtKB-SubCell"/>
</dbReference>
<comment type="subcellular location">
    <subcellularLocation>
        <location evidence="1">Cytoplasm</location>
    </subcellularLocation>
</comment>
<dbReference type="InterPro" id="IPR006195">
    <property type="entry name" value="aa-tRNA-synth_II"/>
</dbReference>
<organism evidence="13 14">
    <name type="scientific">Zestosphaera tikiterensis</name>
    <dbReference type="NCBI Taxonomy" id="1973259"/>
    <lineage>
        <taxon>Archaea</taxon>
        <taxon>Thermoproteota</taxon>
        <taxon>Thermoprotei</taxon>
        <taxon>Desulfurococcales</taxon>
        <taxon>Desulfurococcaceae</taxon>
        <taxon>Zestosphaera</taxon>
    </lineage>
</organism>
<dbReference type="InterPro" id="IPR036388">
    <property type="entry name" value="WH-like_DNA-bd_sf"/>
</dbReference>
<protein>
    <recommendedName>
        <fullName evidence="3">phenylalanine--tRNA ligase</fullName>
        <ecNumber evidence="3">6.1.1.20</ecNumber>
    </recommendedName>
</protein>
<dbReference type="EC" id="6.1.1.20" evidence="3"/>
<keyword evidence="4" id="KW-0963">Cytoplasm</keyword>
<dbReference type="InterPro" id="IPR045864">
    <property type="entry name" value="aa-tRNA-synth_II/BPL/LPL"/>
</dbReference>
<evidence type="ECO:0000256" key="10">
    <source>
        <dbReference type="ARBA" id="ARBA00022917"/>
    </source>
</evidence>
<evidence type="ECO:0000256" key="2">
    <source>
        <dbReference type="ARBA" id="ARBA00006703"/>
    </source>
</evidence>
<keyword evidence="10" id="KW-0648">Protein biosynthesis</keyword>
<reference evidence="13 14" key="1">
    <citation type="journal article" date="2018" name="Syst. Appl. Microbiol.">
        <title>A new symbiotic nanoarchaeote (Candidatus Nanoclepta minutus) and its host (Zestosphaera tikiterensis gen. nov., sp. nov.) from a New Zealand hot spring.</title>
        <authorList>
            <person name="St John E."/>
            <person name="Liu Y."/>
            <person name="Podar M."/>
            <person name="Stott M.B."/>
            <person name="Meneghin J."/>
            <person name="Chen Z."/>
            <person name="Lagutin K."/>
            <person name="Mitchell K."/>
            <person name="Reysenbach A.L."/>
        </authorList>
    </citation>
    <scope>NUCLEOTIDE SEQUENCE [LARGE SCALE GENOMIC DNA]</scope>
    <source>
        <strain evidence="13">NZ3</strain>
    </source>
</reference>
<evidence type="ECO:0000256" key="1">
    <source>
        <dbReference type="ARBA" id="ARBA00004496"/>
    </source>
</evidence>
<dbReference type="Pfam" id="PF01409">
    <property type="entry name" value="tRNA-synt_2d"/>
    <property type="match status" value="1"/>
</dbReference>
<evidence type="ECO:0000256" key="7">
    <source>
        <dbReference type="ARBA" id="ARBA00022741"/>
    </source>
</evidence>
<feature type="domain" description="Aminoacyl-transfer RNA synthetases class-II family profile" evidence="12">
    <location>
        <begin position="253"/>
        <end position="497"/>
    </location>
</feature>
<evidence type="ECO:0000256" key="4">
    <source>
        <dbReference type="ARBA" id="ARBA00022490"/>
    </source>
</evidence>
<dbReference type="InterPro" id="IPR004529">
    <property type="entry name" value="Phe-tRNA-synth_IIc_asu"/>
</dbReference>
<dbReference type="InterPro" id="IPR002319">
    <property type="entry name" value="Phenylalanyl-tRNA_Synthase"/>
</dbReference>
<dbReference type="GO" id="GO:0046872">
    <property type="term" value="F:metal ion binding"/>
    <property type="evidence" value="ECO:0007669"/>
    <property type="project" value="UniProtKB-KW"/>
</dbReference>
<proteinExistence type="inferred from homology"/>
<dbReference type="CDD" id="cd00496">
    <property type="entry name" value="PheRS_alpha_core"/>
    <property type="match status" value="1"/>
</dbReference>
<dbReference type="PANTHER" id="PTHR11538">
    <property type="entry name" value="PHENYLALANYL-TRNA SYNTHETASE"/>
    <property type="match status" value="1"/>
</dbReference>
<evidence type="ECO:0000256" key="11">
    <source>
        <dbReference type="ARBA" id="ARBA00023146"/>
    </source>
</evidence>
<dbReference type="PANTHER" id="PTHR11538:SF40">
    <property type="entry name" value="PHENYLALANINE--TRNA LIGASE ALPHA SUBUNIT"/>
    <property type="match status" value="1"/>
</dbReference>
<keyword evidence="5" id="KW-0436">Ligase</keyword>
<dbReference type="AlphaFoldDB" id="A0A2R7Y4K7"/>
<evidence type="ECO:0000256" key="6">
    <source>
        <dbReference type="ARBA" id="ARBA00022723"/>
    </source>
</evidence>
<keyword evidence="9" id="KW-0460">Magnesium</keyword>
<evidence type="ECO:0000313" key="14">
    <source>
        <dbReference type="Proteomes" id="UP000244093"/>
    </source>
</evidence>
<comment type="similarity">
    <text evidence="2">Belongs to the class-II aminoacyl-tRNA synthetase family. Phe-tRNA synthetase alpha subunit type 2 subfamily.</text>
</comment>
<dbReference type="Proteomes" id="UP000244093">
    <property type="component" value="Unassembled WGS sequence"/>
</dbReference>
<keyword evidence="11" id="KW-0030">Aminoacyl-tRNA synthetase</keyword>
<dbReference type="Gene3D" id="3.30.930.10">
    <property type="entry name" value="Bira Bifunctional Protein, Domain 2"/>
    <property type="match status" value="1"/>
</dbReference>
<evidence type="ECO:0000259" key="12">
    <source>
        <dbReference type="PROSITE" id="PS50862"/>
    </source>
</evidence>
<sequence>MSDMKVVLPPRLFKIAKVVLKSVNGMYVNELAEQLGVKESDIMRDLAELEAKGMVKLERVLKYVVKLSALGRKYLSVGLPEERVLSYLIKERKVHINKLKEVLELNDEEVSAALGLLRRYRIVSISEGFVECLKCDEVKDFLEHVEKVRNAMIKYGGNVVLDVIPDDVQVLKRRRVFEVDELKVIKVLPTEALLKLETLGLIVEANVVTKLTSDMLVSGSWRNVILKEFDLSIDVPEKPIKKKHPYVQFMNYVKEVLIGMGFEEVKGPFLETALWNFDVLFVPQYHPARRVSDVFYVSNVSLNVAEVDVLNKVKEIHENSWRYSWSVEEALKTVLRTHTTPVSMRTIYAKKGGEYRVFSFDRVFRPDTPDPTHLMEFHQLEGIIVGKSVTFKHLLGFFKEFARYLGMSDVKFKPAYFPFTEPSVEGFVKHPKIGWVEVFPGGMFRPEVTEAVGLPPEYKVAAWGIGIDRLAMIVLGLDDIRDLYTHDLDVINSLKLPEVMIKHA</sequence>
<dbReference type="NCBIfam" id="TIGR00468">
    <property type="entry name" value="pheS"/>
    <property type="match status" value="1"/>
</dbReference>
<dbReference type="EMBL" id="NBVN01000004">
    <property type="protein sequence ID" value="PUA32475.1"/>
    <property type="molecule type" value="Genomic_DNA"/>
</dbReference>
<dbReference type="NCBIfam" id="NF003210">
    <property type="entry name" value="PRK04172.1"/>
    <property type="match status" value="1"/>
</dbReference>
<gene>
    <name evidence="13" type="ORF">B7O98_07425</name>
</gene>
<evidence type="ECO:0000256" key="8">
    <source>
        <dbReference type="ARBA" id="ARBA00022840"/>
    </source>
</evidence>
<keyword evidence="7" id="KW-0547">Nucleotide-binding</keyword>
<dbReference type="GO" id="GO:0004826">
    <property type="term" value="F:phenylalanine-tRNA ligase activity"/>
    <property type="evidence" value="ECO:0007669"/>
    <property type="project" value="UniProtKB-EC"/>
</dbReference>
<evidence type="ECO:0000256" key="9">
    <source>
        <dbReference type="ARBA" id="ARBA00022842"/>
    </source>
</evidence>
<evidence type="ECO:0000313" key="13">
    <source>
        <dbReference type="EMBL" id="PUA32475.1"/>
    </source>
</evidence>
<accession>A0A2R7Y4K7</accession>
<keyword evidence="6" id="KW-0479">Metal-binding</keyword>
<dbReference type="SUPFAM" id="SSF46785">
    <property type="entry name" value="Winged helix' DNA-binding domain"/>
    <property type="match status" value="1"/>
</dbReference>
<dbReference type="SUPFAM" id="SSF55681">
    <property type="entry name" value="Class II aaRS and biotin synthetases"/>
    <property type="match status" value="1"/>
</dbReference>
<dbReference type="Gene3D" id="1.10.10.10">
    <property type="entry name" value="Winged helix-like DNA-binding domain superfamily/Winged helix DNA-binding domain"/>
    <property type="match status" value="1"/>
</dbReference>
<evidence type="ECO:0000256" key="3">
    <source>
        <dbReference type="ARBA" id="ARBA00012814"/>
    </source>
</evidence>
<keyword evidence="8" id="KW-0067">ATP-binding</keyword>
<dbReference type="GO" id="GO:0000049">
    <property type="term" value="F:tRNA binding"/>
    <property type="evidence" value="ECO:0007669"/>
    <property type="project" value="InterPro"/>
</dbReference>
<comment type="caution">
    <text evidence="13">The sequence shown here is derived from an EMBL/GenBank/DDBJ whole genome shotgun (WGS) entry which is preliminary data.</text>
</comment>
<dbReference type="PROSITE" id="PS50862">
    <property type="entry name" value="AA_TRNA_LIGASE_II"/>
    <property type="match status" value="1"/>
</dbReference>
<dbReference type="GO" id="GO:0005524">
    <property type="term" value="F:ATP binding"/>
    <property type="evidence" value="ECO:0007669"/>
    <property type="project" value="UniProtKB-KW"/>
</dbReference>
<name>A0A2R7Y4K7_9CREN</name>
<dbReference type="InterPro" id="IPR036390">
    <property type="entry name" value="WH_DNA-bd_sf"/>
</dbReference>